<evidence type="ECO:0000313" key="3">
    <source>
        <dbReference type="Proteomes" id="UP000514509"/>
    </source>
</evidence>
<accession>A0A7L7L5W6</accession>
<dbReference type="AlphaFoldDB" id="A0A7L7L5W6"/>
<gene>
    <name evidence="2" type="ORF">HUW48_09260</name>
</gene>
<name>A0A7L7L5W6_9BACT</name>
<evidence type="ECO:0000256" key="1">
    <source>
        <dbReference type="SAM" id="SignalP"/>
    </source>
</evidence>
<dbReference type="RefSeq" id="WP_182415404.1">
    <property type="nucleotide sequence ID" value="NZ_CP055153.1"/>
</dbReference>
<keyword evidence="1" id="KW-0732">Signal</keyword>
<dbReference type="KEGG" id="add:HUW48_09260"/>
<dbReference type="Proteomes" id="UP000514509">
    <property type="component" value="Chromosome"/>
</dbReference>
<organism evidence="2 3">
    <name type="scientific">Adhaeribacter radiodurans</name>
    <dbReference type="NCBI Taxonomy" id="2745197"/>
    <lineage>
        <taxon>Bacteria</taxon>
        <taxon>Pseudomonadati</taxon>
        <taxon>Bacteroidota</taxon>
        <taxon>Cytophagia</taxon>
        <taxon>Cytophagales</taxon>
        <taxon>Hymenobacteraceae</taxon>
        <taxon>Adhaeribacter</taxon>
    </lineage>
</organism>
<feature type="chain" id="PRO_5029536828" evidence="1">
    <location>
        <begin position="22"/>
        <end position="132"/>
    </location>
</feature>
<dbReference type="EMBL" id="CP055153">
    <property type="protein sequence ID" value="QMU28216.1"/>
    <property type="molecule type" value="Genomic_DNA"/>
</dbReference>
<keyword evidence="3" id="KW-1185">Reference proteome</keyword>
<protein>
    <submittedName>
        <fullName evidence="2">Uncharacterized protein</fullName>
    </submittedName>
</protein>
<reference evidence="2 3" key="1">
    <citation type="submission" date="2020-08" db="EMBL/GenBank/DDBJ databases">
        <title>Adhaeribacter dokdonensis sp. nov., isolated from the rhizosphere of Elymus tsukushiensis, a plant native to the Dokdo Islands, Republic of Korea.</title>
        <authorList>
            <person name="Ghim S.Y."/>
        </authorList>
    </citation>
    <scope>NUCLEOTIDE SEQUENCE [LARGE SCALE GENOMIC DNA]</scope>
    <source>
        <strain evidence="2 3">KUDC8001</strain>
    </source>
</reference>
<evidence type="ECO:0000313" key="2">
    <source>
        <dbReference type="EMBL" id="QMU28216.1"/>
    </source>
</evidence>
<sequence length="132" mass="14532">MKAIQKIMHFLIILAVSLASSGFRVPVSDCFNEKTTTNSAHSGCCCSKPEQNSKTSDESCGIGSCVLPASVYWSFNSRQNYEQVAKLLQPAPSYRAYTEVISLTLQAAQPYFSLPPPHSGRFKGILHQIFII</sequence>
<feature type="signal peptide" evidence="1">
    <location>
        <begin position="1"/>
        <end position="21"/>
    </location>
</feature>
<proteinExistence type="predicted"/>